<evidence type="ECO:0000256" key="1">
    <source>
        <dbReference type="SAM" id="Phobius"/>
    </source>
</evidence>
<accession>A0AAP0EG12</accession>
<keyword evidence="1" id="KW-1133">Transmembrane helix</keyword>
<evidence type="ECO:0000313" key="2">
    <source>
        <dbReference type="EMBL" id="KAK9092770.1"/>
    </source>
</evidence>
<organism evidence="2 3">
    <name type="scientific">Stephania yunnanensis</name>
    <dbReference type="NCBI Taxonomy" id="152371"/>
    <lineage>
        <taxon>Eukaryota</taxon>
        <taxon>Viridiplantae</taxon>
        <taxon>Streptophyta</taxon>
        <taxon>Embryophyta</taxon>
        <taxon>Tracheophyta</taxon>
        <taxon>Spermatophyta</taxon>
        <taxon>Magnoliopsida</taxon>
        <taxon>Ranunculales</taxon>
        <taxon>Menispermaceae</taxon>
        <taxon>Menispermoideae</taxon>
        <taxon>Cissampelideae</taxon>
        <taxon>Stephania</taxon>
    </lineage>
</organism>
<feature type="transmembrane region" description="Helical" evidence="1">
    <location>
        <begin position="26"/>
        <end position="47"/>
    </location>
</feature>
<reference evidence="2 3" key="1">
    <citation type="submission" date="2024-01" db="EMBL/GenBank/DDBJ databases">
        <title>Genome assemblies of Stephania.</title>
        <authorList>
            <person name="Yang L."/>
        </authorList>
    </citation>
    <scope>NUCLEOTIDE SEQUENCE [LARGE SCALE GENOMIC DNA]</scope>
    <source>
        <strain evidence="2">YNDBR</strain>
        <tissue evidence="2">Leaf</tissue>
    </source>
</reference>
<evidence type="ECO:0000313" key="3">
    <source>
        <dbReference type="Proteomes" id="UP001420932"/>
    </source>
</evidence>
<keyword evidence="1" id="KW-0812">Transmembrane</keyword>
<protein>
    <submittedName>
        <fullName evidence="2">Uncharacterized protein</fullName>
    </submittedName>
</protein>
<keyword evidence="1" id="KW-0472">Membrane</keyword>
<keyword evidence="3" id="KW-1185">Reference proteome</keyword>
<name>A0AAP0EG12_9MAGN</name>
<comment type="caution">
    <text evidence="2">The sequence shown here is derived from an EMBL/GenBank/DDBJ whole genome shotgun (WGS) entry which is preliminary data.</text>
</comment>
<gene>
    <name evidence="2" type="ORF">Syun_027681</name>
</gene>
<dbReference type="AlphaFoldDB" id="A0AAP0EG12"/>
<dbReference type="Proteomes" id="UP001420932">
    <property type="component" value="Unassembled WGS sequence"/>
</dbReference>
<sequence>MFSCIEDLQALKHEALLSDKLSNADLLFGGVTIVCGIPGTLSGGYVLDFMNSSISNAFKVAEFNVQAAQQGTVENA</sequence>
<dbReference type="EMBL" id="JBBNAF010000012">
    <property type="protein sequence ID" value="KAK9092770.1"/>
    <property type="molecule type" value="Genomic_DNA"/>
</dbReference>
<proteinExistence type="predicted"/>